<proteinExistence type="predicted"/>
<dbReference type="AlphaFoldDB" id="A0A9W6M7Q8"/>
<reference evidence="1" key="1">
    <citation type="journal article" date="2014" name="Int. J. Syst. Evol. Microbiol.">
        <title>Complete genome sequence of Corynebacterium casei LMG S-19264T (=DSM 44701T), isolated from a smear-ripened cheese.</title>
        <authorList>
            <consortium name="US DOE Joint Genome Institute (JGI-PGF)"/>
            <person name="Walter F."/>
            <person name="Albersmeier A."/>
            <person name="Kalinowski J."/>
            <person name="Ruckert C."/>
        </authorList>
    </citation>
    <scope>NUCLEOTIDE SEQUENCE</scope>
    <source>
        <strain evidence="1">VKM Ac-1958</strain>
    </source>
</reference>
<gene>
    <name evidence="1" type="ORF">GCM10017596_01410</name>
</gene>
<name>A0A9W6M7Q8_9MICO</name>
<reference evidence="1" key="2">
    <citation type="submission" date="2023-01" db="EMBL/GenBank/DDBJ databases">
        <authorList>
            <person name="Sun Q."/>
            <person name="Evtushenko L."/>
        </authorList>
    </citation>
    <scope>NUCLEOTIDE SEQUENCE</scope>
    <source>
        <strain evidence="1">VKM Ac-1958</strain>
    </source>
</reference>
<accession>A0A9W6M7Q8</accession>
<sequence>MVLLFRLIVDGETFDVDKDGGANHLTWVSGPNAGYGFTLGRSDGASLTEDEARAAIRGFLASIDPATGYVAEDGVL</sequence>
<dbReference type="RefSeq" id="WP_204938148.1">
    <property type="nucleotide sequence ID" value="NZ_BAAAUM010000001.1"/>
</dbReference>
<organism evidence="1 2">
    <name type="scientific">Microbacterium keratanolyticum</name>
    <dbReference type="NCBI Taxonomy" id="67574"/>
    <lineage>
        <taxon>Bacteria</taxon>
        <taxon>Bacillati</taxon>
        <taxon>Actinomycetota</taxon>
        <taxon>Actinomycetes</taxon>
        <taxon>Micrococcales</taxon>
        <taxon>Microbacteriaceae</taxon>
        <taxon>Microbacterium</taxon>
    </lineage>
</organism>
<dbReference type="EMBL" id="BSET01000001">
    <property type="protein sequence ID" value="GLK00426.1"/>
    <property type="molecule type" value="Genomic_DNA"/>
</dbReference>
<protein>
    <submittedName>
        <fullName evidence="1">Uncharacterized protein</fullName>
    </submittedName>
</protein>
<evidence type="ECO:0000313" key="2">
    <source>
        <dbReference type="Proteomes" id="UP001142325"/>
    </source>
</evidence>
<comment type="caution">
    <text evidence="1">The sequence shown here is derived from an EMBL/GenBank/DDBJ whole genome shotgun (WGS) entry which is preliminary data.</text>
</comment>
<evidence type="ECO:0000313" key="1">
    <source>
        <dbReference type="EMBL" id="GLK00426.1"/>
    </source>
</evidence>
<dbReference type="Proteomes" id="UP001142325">
    <property type="component" value="Unassembled WGS sequence"/>
</dbReference>
<keyword evidence="2" id="KW-1185">Reference proteome</keyword>